<dbReference type="EMBL" id="VNIM01000016">
    <property type="protein sequence ID" value="TVV75831.1"/>
    <property type="molecule type" value="Genomic_DNA"/>
</dbReference>
<accession>A0A558R8V8</accession>
<protein>
    <submittedName>
        <fullName evidence="1">Uncharacterized protein</fullName>
    </submittedName>
</protein>
<keyword evidence="2" id="KW-1185">Reference proteome</keyword>
<dbReference type="Proteomes" id="UP000318681">
    <property type="component" value="Unassembled WGS sequence"/>
</dbReference>
<organism evidence="1 2">
    <name type="scientific">Alterirhizorhabdus solaris</name>
    <dbReference type="NCBI Taxonomy" id="2529389"/>
    <lineage>
        <taxon>Bacteria</taxon>
        <taxon>Pseudomonadati</taxon>
        <taxon>Pseudomonadota</taxon>
        <taxon>Alphaproteobacteria</taxon>
        <taxon>Sphingomonadales</taxon>
        <taxon>Rhizorhabdaceae</taxon>
        <taxon>Alterirhizorhabdus</taxon>
    </lineage>
</organism>
<dbReference type="AlphaFoldDB" id="A0A558R8V8"/>
<comment type="caution">
    <text evidence="1">The sequence shown here is derived from an EMBL/GenBank/DDBJ whole genome shotgun (WGS) entry which is preliminary data.</text>
</comment>
<name>A0A558R8V8_9SPHN</name>
<evidence type="ECO:0000313" key="2">
    <source>
        <dbReference type="Proteomes" id="UP000318681"/>
    </source>
</evidence>
<reference evidence="1 2" key="1">
    <citation type="submission" date="2019-07" db="EMBL/GenBank/DDBJ databases">
        <title>Sphingomonas solaris sp. nov., isolated from a solar panel from Boston, Massachusetts.</title>
        <authorList>
            <person name="Tanner K."/>
            <person name="Pascual J."/>
            <person name="Mancuso C."/>
            <person name="Pereto J."/>
            <person name="Khalil A."/>
            <person name="Vilanova C."/>
        </authorList>
    </citation>
    <scope>NUCLEOTIDE SEQUENCE [LARGE SCALE GENOMIC DNA]</scope>
    <source>
        <strain evidence="1 2">R4DWN</strain>
    </source>
</reference>
<evidence type="ECO:0000313" key="1">
    <source>
        <dbReference type="EMBL" id="TVV75831.1"/>
    </source>
</evidence>
<gene>
    <name evidence="1" type="ORF">FOY91_06005</name>
</gene>
<proteinExistence type="predicted"/>
<sequence>MPRRLDAERTVCSRSYRHHYAICDPACRHRRSQPITALPCLALPCLALPCLALPCLALPCLAMPCHAIASPIWGQASGRELRRFLVAFQKVAPGESAPVLWRGTTECRTRHD</sequence>